<dbReference type="Pfam" id="PF01467">
    <property type="entry name" value="CTP_transf_like"/>
    <property type="match status" value="2"/>
</dbReference>
<name>A0A1H8ZDS4_9ACTN</name>
<keyword evidence="1 4" id="KW-0808">Transferase</keyword>
<evidence type="ECO:0000259" key="3">
    <source>
        <dbReference type="Pfam" id="PF01467"/>
    </source>
</evidence>
<dbReference type="InterPro" id="IPR014729">
    <property type="entry name" value="Rossmann-like_a/b/a_fold"/>
</dbReference>
<dbReference type="NCBIfam" id="TIGR00125">
    <property type="entry name" value="cyt_tran_rel"/>
    <property type="match status" value="2"/>
</dbReference>
<reference evidence="5" key="1">
    <citation type="submission" date="2016-10" db="EMBL/GenBank/DDBJ databases">
        <authorList>
            <person name="Varghese N."/>
            <person name="Submissions S."/>
        </authorList>
    </citation>
    <scope>NUCLEOTIDE SEQUENCE [LARGE SCALE GENOMIC DNA]</scope>
    <source>
        <strain evidence="5">CGMCC 4.6856</strain>
    </source>
</reference>
<keyword evidence="2" id="KW-0548">Nucleotidyltransferase</keyword>
<dbReference type="GO" id="GO:0016779">
    <property type="term" value="F:nucleotidyltransferase activity"/>
    <property type="evidence" value="ECO:0007669"/>
    <property type="project" value="UniProtKB-KW"/>
</dbReference>
<organism evidence="4 5">
    <name type="scientific">Microlunatus flavus</name>
    <dbReference type="NCBI Taxonomy" id="1036181"/>
    <lineage>
        <taxon>Bacteria</taxon>
        <taxon>Bacillati</taxon>
        <taxon>Actinomycetota</taxon>
        <taxon>Actinomycetes</taxon>
        <taxon>Propionibacteriales</taxon>
        <taxon>Propionibacteriaceae</taxon>
        <taxon>Microlunatus</taxon>
    </lineage>
</organism>
<dbReference type="SUPFAM" id="SSF52374">
    <property type="entry name" value="Nucleotidylyl transferase"/>
    <property type="match status" value="2"/>
</dbReference>
<dbReference type="Proteomes" id="UP000198504">
    <property type="component" value="Unassembled WGS sequence"/>
</dbReference>
<dbReference type="EMBL" id="FOFA01000001">
    <property type="protein sequence ID" value="SEP61898.1"/>
    <property type="molecule type" value="Genomic_DNA"/>
</dbReference>
<keyword evidence="5" id="KW-1185">Reference proteome</keyword>
<proteinExistence type="predicted"/>
<dbReference type="STRING" id="1036181.SAMN05421756_101182"/>
<evidence type="ECO:0000313" key="4">
    <source>
        <dbReference type="EMBL" id="SEP61898.1"/>
    </source>
</evidence>
<dbReference type="AlphaFoldDB" id="A0A1H8ZDS4"/>
<dbReference type="PANTHER" id="PTHR43793">
    <property type="entry name" value="FAD SYNTHASE"/>
    <property type="match status" value="1"/>
</dbReference>
<dbReference type="InterPro" id="IPR004821">
    <property type="entry name" value="Cyt_trans-like"/>
</dbReference>
<protein>
    <submittedName>
        <fullName evidence="4">Cytidyltransferase-like domain-containing protein</fullName>
    </submittedName>
</protein>
<dbReference type="PANTHER" id="PTHR43793:SF1">
    <property type="entry name" value="FAD SYNTHASE"/>
    <property type="match status" value="1"/>
</dbReference>
<dbReference type="Gene3D" id="3.40.50.620">
    <property type="entry name" value="HUPs"/>
    <property type="match status" value="2"/>
</dbReference>
<dbReference type="InterPro" id="IPR050385">
    <property type="entry name" value="Archaeal_FAD_synthase"/>
</dbReference>
<accession>A0A1H8ZDS4</accession>
<sequence>MSPEQPRRTSGAGSVGPVEVGRLTGAFDLLTVGQLDVIAQARRRCERLVARVRTDEQVERLEGLAPVMPLDERISLVAALKDVDDVDVVGPAEAAAGLGPKQAYLFTAEAPGATAEVLRPRSDAPALPAVAEVIVRTEASDPGVRVGYVPGGWDMFHIGHLRIIERARSLCDRLVVGVVTDEALVRAKGRPPMVTLAERAAVVDAISLVDDVVVDTSSNKLLAWEKVGFDVLFKGDDWRGTAKGDRLEAEMAQVGVELRYFPYTPHTSSTALRSVLAAR</sequence>
<feature type="domain" description="Cytidyltransferase-like" evidence="3">
    <location>
        <begin position="24"/>
        <end position="91"/>
    </location>
</feature>
<evidence type="ECO:0000256" key="2">
    <source>
        <dbReference type="ARBA" id="ARBA00022695"/>
    </source>
</evidence>
<feature type="domain" description="Cytidyltransferase-like" evidence="3">
    <location>
        <begin position="149"/>
        <end position="273"/>
    </location>
</feature>
<gene>
    <name evidence="4" type="ORF">SAMN05421756_101182</name>
</gene>
<evidence type="ECO:0000256" key="1">
    <source>
        <dbReference type="ARBA" id="ARBA00022679"/>
    </source>
</evidence>
<evidence type="ECO:0000313" key="5">
    <source>
        <dbReference type="Proteomes" id="UP000198504"/>
    </source>
</evidence>